<name>A0A5C8PQ48_9HYPH</name>
<sequence length="69" mass="7315">MPIPFTKLLVNHCYQTKSGEVRRVTSITPTGDVVFIAYPSNGGTSAGEEEQTAGALFAETAVEEVPCPT</sequence>
<dbReference type="Proteomes" id="UP000321638">
    <property type="component" value="Unassembled WGS sequence"/>
</dbReference>
<gene>
    <name evidence="1" type="ORF">FHP25_09065</name>
</gene>
<evidence type="ECO:0000313" key="1">
    <source>
        <dbReference type="EMBL" id="TXL77570.1"/>
    </source>
</evidence>
<keyword evidence="2" id="KW-1185">Reference proteome</keyword>
<dbReference type="AlphaFoldDB" id="A0A5C8PQ48"/>
<dbReference type="EMBL" id="VDUZ01000008">
    <property type="protein sequence ID" value="TXL77570.1"/>
    <property type="molecule type" value="Genomic_DNA"/>
</dbReference>
<proteinExistence type="predicted"/>
<reference evidence="1 2" key="1">
    <citation type="submission" date="2019-06" db="EMBL/GenBank/DDBJ databases">
        <title>New taxonomy in bacterial strain CC-CFT640, isolated from vineyard.</title>
        <authorList>
            <person name="Lin S.-Y."/>
            <person name="Tsai C.-F."/>
            <person name="Young C.-C."/>
        </authorList>
    </citation>
    <scope>NUCLEOTIDE SEQUENCE [LARGE SCALE GENOMIC DNA]</scope>
    <source>
        <strain evidence="1 2">CC-CFT640</strain>
    </source>
</reference>
<protein>
    <submittedName>
        <fullName evidence="1">Uncharacterized protein</fullName>
    </submittedName>
</protein>
<dbReference type="RefSeq" id="WP_147846610.1">
    <property type="nucleotide sequence ID" value="NZ_DATAJT010000483.1"/>
</dbReference>
<organism evidence="1 2">
    <name type="scientific">Vineibacter terrae</name>
    <dbReference type="NCBI Taxonomy" id="2586908"/>
    <lineage>
        <taxon>Bacteria</taxon>
        <taxon>Pseudomonadati</taxon>
        <taxon>Pseudomonadota</taxon>
        <taxon>Alphaproteobacteria</taxon>
        <taxon>Hyphomicrobiales</taxon>
        <taxon>Vineibacter</taxon>
    </lineage>
</organism>
<dbReference type="OrthoDB" id="9872176at2"/>
<evidence type="ECO:0000313" key="2">
    <source>
        <dbReference type="Proteomes" id="UP000321638"/>
    </source>
</evidence>
<comment type="caution">
    <text evidence="1">The sequence shown here is derived from an EMBL/GenBank/DDBJ whole genome shotgun (WGS) entry which is preliminary data.</text>
</comment>
<accession>A0A5C8PQ48</accession>